<dbReference type="Proteomes" id="UP000233469">
    <property type="component" value="Unassembled WGS sequence"/>
</dbReference>
<evidence type="ECO:0000313" key="2">
    <source>
        <dbReference type="Proteomes" id="UP000233469"/>
    </source>
</evidence>
<name>A0A2N1MPK9_9GLOM</name>
<protein>
    <submittedName>
        <fullName evidence="1">Uncharacterized protein</fullName>
    </submittedName>
</protein>
<sequence>MYFGPGKKVERSQEIWHGNIWKESLQFGCASIKINGVVIREILYKHQGHWKIRNVAYSYRYPSKFALLEEPETNLPIYKLYIDFYFDDFGTFQNVYHLLGRVYIQIGNLPFDKRKQLKNHFVLGFVPFSGSFEEFIAPFVAEMKMLENGKIMDVQGTKSIVIASLGDITANLPQGNDLVGVKRHSATRGCRTCNTTKDSWTSNNIDLPLISRYHHLTDRQFEEISAAPTITRRNEIAAEYGLWTCSPILDNLKRERHLQSSHDVYHATARKVLRFLRITIDALSPEGKLAFILAWKTFEYPRSWQKLPNPISHIESFMMSDSLHLAMVIPFILNRILKPQNFKQSEIDKFRSQTGVSRSDLVIKLWLKCWILVTKTMSMAFMHSFTKEDYTKLRECLDNERRLLSQAFEDFENLPNLHINLHLILHAKNYATLLNTGVVRHLFDGGIDGHHLSSMNNTLNNLPHHLKWLMNDWFIAEKSLDYDDDISEGLI</sequence>
<dbReference type="EMBL" id="LLXL01001618">
    <property type="protein sequence ID" value="PKK63574.1"/>
    <property type="molecule type" value="Genomic_DNA"/>
</dbReference>
<reference evidence="1 2" key="2">
    <citation type="submission" date="2017-10" db="EMBL/GenBank/DDBJ databases">
        <title>Extensive intraspecific genome diversity in a model arbuscular mycorrhizal fungus.</title>
        <authorList>
            <person name="Chen E.C.H."/>
            <person name="Morin E."/>
            <person name="Baudet D."/>
            <person name="Noel J."/>
            <person name="Ndikumana S."/>
            <person name="Charron P."/>
            <person name="St-Onge C."/>
            <person name="Giorgi J."/>
            <person name="Grigoriev I.V."/>
            <person name="Roux C."/>
            <person name="Martin F.M."/>
            <person name="Corradi N."/>
        </authorList>
    </citation>
    <scope>NUCLEOTIDE SEQUENCE [LARGE SCALE GENOMIC DNA]</scope>
    <source>
        <strain evidence="1 2">C2</strain>
    </source>
</reference>
<dbReference type="AlphaFoldDB" id="A0A2N1MPK9"/>
<proteinExistence type="predicted"/>
<dbReference type="VEuPathDB" id="FungiDB:FUN_021003"/>
<comment type="caution">
    <text evidence="1">The sequence shown here is derived from an EMBL/GenBank/DDBJ whole genome shotgun (WGS) entry which is preliminary data.</text>
</comment>
<evidence type="ECO:0000313" key="1">
    <source>
        <dbReference type="EMBL" id="PKK63574.1"/>
    </source>
</evidence>
<dbReference type="VEuPathDB" id="FungiDB:RhiirA1_353014"/>
<reference evidence="1 2" key="1">
    <citation type="submission" date="2016-04" db="EMBL/GenBank/DDBJ databases">
        <title>Genome analyses suggest a sexual origin of heterokaryosis in a supposedly ancient asexual fungus.</title>
        <authorList>
            <person name="Ropars J."/>
            <person name="Sedzielewska K."/>
            <person name="Noel J."/>
            <person name="Charron P."/>
            <person name="Farinelli L."/>
            <person name="Marton T."/>
            <person name="Kruger M."/>
            <person name="Pelin A."/>
            <person name="Brachmann A."/>
            <person name="Corradi N."/>
        </authorList>
    </citation>
    <scope>NUCLEOTIDE SEQUENCE [LARGE SCALE GENOMIC DNA]</scope>
    <source>
        <strain evidence="1 2">C2</strain>
    </source>
</reference>
<accession>A0A2N1MPK9</accession>
<gene>
    <name evidence="1" type="ORF">RhiirC2_716893</name>
</gene>
<organism evidence="1 2">
    <name type="scientific">Rhizophagus irregularis</name>
    <dbReference type="NCBI Taxonomy" id="588596"/>
    <lineage>
        <taxon>Eukaryota</taxon>
        <taxon>Fungi</taxon>
        <taxon>Fungi incertae sedis</taxon>
        <taxon>Mucoromycota</taxon>
        <taxon>Glomeromycotina</taxon>
        <taxon>Glomeromycetes</taxon>
        <taxon>Glomerales</taxon>
        <taxon>Glomeraceae</taxon>
        <taxon>Rhizophagus</taxon>
    </lineage>
</organism>